<keyword evidence="1" id="KW-1133">Transmembrane helix</keyword>
<feature type="transmembrane region" description="Helical" evidence="1">
    <location>
        <begin position="100"/>
        <end position="118"/>
    </location>
</feature>
<keyword evidence="1" id="KW-0812">Transmembrane</keyword>
<organism evidence="3 4">
    <name type="scientific">Nocardia fusca</name>
    <dbReference type="NCBI Taxonomy" id="941183"/>
    <lineage>
        <taxon>Bacteria</taxon>
        <taxon>Bacillati</taxon>
        <taxon>Actinomycetota</taxon>
        <taxon>Actinomycetes</taxon>
        <taxon>Mycobacteriales</taxon>
        <taxon>Nocardiaceae</taxon>
        <taxon>Nocardia</taxon>
    </lineage>
</organism>
<dbReference type="Pfam" id="PF13586">
    <property type="entry name" value="DDE_Tnp_1_2"/>
    <property type="match status" value="1"/>
</dbReference>
<dbReference type="EMBL" id="JBFAIH010000019">
    <property type="protein sequence ID" value="MEV0366453.1"/>
    <property type="molecule type" value="Genomic_DNA"/>
</dbReference>
<evidence type="ECO:0000256" key="1">
    <source>
        <dbReference type="SAM" id="Phobius"/>
    </source>
</evidence>
<evidence type="ECO:0000313" key="3">
    <source>
        <dbReference type="EMBL" id="MEV0366453.1"/>
    </source>
</evidence>
<keyword evidence="1" id="KW-0472">Membrane</keyword>
<evidence type="ECO:0000259" key="2">
    <source>
        <dbReference type="Pfam" id="PF13586"/>
    </source>
</evidence>
<proteinExistence type="predicted"/>
<dbReference type="InterPro" id="IPR025668">
    <property type="entry name" value="Tnp_DDE_dom"/>
</dbReference>
<comment type="caution">
    <text evidence="3">The sequence shown here is derived from an EMBL/GenBank/DDBJ whole genome shotgun (WGS) entry which is preliminary data.</text>
</comment>
<evidence type="ECO:0000313" key="4">
    <source>
        <dbReference type="Proteomes" id="UP001551658"/>
    </source>
</evidence>
<accession>A0ABV3FFF6</accession>
<feature type="domain" description="Transposase DDE" evidence="2">
    <location>
        <begin position="22"/>
        <end position="117"/>
    </location>
</feature>
<reference evidence="3 4" key="1">
    <citation type="submission" date="2024-06" db="EMBL/GenBank/DDBJ databases">
        <title>The Natural Products Discovery Center: Release of the First 8490 Sequenced Strains for Exploring Actinobacteria Biosynthetic Diversity.</title>
        <authorList>
            <person name="Kalkreuter E."/>
            <person name="Kautsar S.A."/>
            <person name="Yang D."/>
            <person name="Bader C.D."/>
            <person name="Teijaro C.N."/>
            <person name="Fluegel L."/>
            <person name="Davis C.M."/>
            <person name="Simpson J.R."/>
            <person name="Lauterbach L."/>
            <person name="Steele A.D."/>
            <person name="Gui C."/>
            <person name="Meng S."/>
            <person name="Li G."/>
            <person name="Viehrig K."/>
            <person name="Ye F."/>
            <person name="Su P."/>
            <person name="Kiefer A.F."/>
            <person name="Nichols A."/>
            <person name="Cepeda A.J."/>
            <person name="Yan W."/>
            <person name="Fan B."/>
            <person name="Jiang Y."/>
            <person name="Adhikari A."/>
            <person name="Zheng C.-J."/>
            <person name="Schuster L."/>
            <person name="Cowan T.M."/>
            <person name="Smanski M.J."/>
            <person name="Chevrette M.G."/>
            <person name="De Carvalho L.P.S."/>
            <person name="Shen B."/>
        </authorList>
    </citation>
    <scope>NUCLEOTIDE SEQUENCE [LARGE SCALE GENOMIC DNA]</scope>
    <source>
        <strain evidence="3 4">NPDC050671</strain>
    </source>
</reference>
<protein>
    <submittedName>
        <fullName evidence="3">Transposase</fullName>
    </submittedName>
</protein>
<sequence>MLEAIAVPQPQGRRARTRPDRVLADKAYSSHANREYLRRRRIRATIAVPADQAGHRLRRGSDGGRPPAFDTVIYRDRNTVERGINRLEQHRAVATRFDKLAVRYLATLHIAAIILWLGNS</sequence>
<name>A0ABV3FFF6_9NOCA</name>
<dbReference type="PANTHER" id="PTHR30007">
    <property type="entry name" value="PHP DOMAIN PROTEIN"/>
    <property type="match status" value="1"/>
</dbReference>
<keyword evidence="4" id="KW-1185">Reference proteome</keyword>
<gene>
    <name evidence="3" type="ORF">AB0H72_27535</name>
</gene>
<dbReference type="PANTHER" id="PTHR30007:SF1">
    <property type="entry name" value="BLR1914 PROTEIN"/>
    <property type="match status" value="1"/>
</dbReference>
<dbReference type="Proteomes" id="UP001551658">
    <property type="component" value="Unassembled WGS sequence"/>
</dbReference>
<dbReference type="RefSeq" id="WP_357984458.1">
    <property type="nucleotide sequence ID" value="NZ_JBFAIH010000019.1"/>
</dbReference>